<dbReference type="InterPro" id="IPR050563">
    <property type="entry name" value="4-hydroxybenzoyl-CoA_TE"/>
</dbReference>
<dbReference type="OrthoDB" id="9800856at2"/>
<evidence type="ECO:0000256" key="1">
    <source>
        <dbReference type="ARBA" id="ARBA00005953"/>
    </source>
</evidence>
<dbReference type="InterPro" id="IPR006684">
    <property type="entry name" value="YbgC/YbaW"/>
</dbReference>
<dbReference type="CDD" id="cd00586">
    <property type="entry name" value="4HBT"/>
    <property type="match status" value="1"/>
</dbReference>
<dbReference type="PIRSF" id="PIRSF003230">
    <property type="entry name" value="YbgC"/>
    <property type="match status" value="1"/>
</dbReference>
<dbReference type="EMBL" id="PDEP01000010">
    <property type="protein sequence ID" value="PEN06025.1"/>
    <property type="molecule type" value="Genomic_DNA"/>
</dbReference>
<dbReference type="Gene3D" id="3.10.129.10">
    <property type="entry name" value="Hotdog Thioesterase"/>
    <property type="match status" value="1"/>
</dbReference>
<dbReference type="GO" id="GO:0047617">
    <property type="term" value="F:fatty acyl-CoA hydrolase activity"/>
    <property type="evidence" value="ECO:0007669"/>
    <property type="project" value="TreeGrafter"/>
</dbReference>
<evidence type="ECO:0000313" key="3">
    <source>
        <dbReference type="EMBL" id="PEN06025.1"/>
    </source>
</evidence>
<keyword evidence="2" id="KW-0378">Hydrolase</keyword>
<dbReference type="AlphaFoldDB" id="A0A2H3P5I4"/>
<dbReference type="Proteomes" id="UP000221024">
    <property type="component" value="Unassembled WGS sequence"/>
</dbReference>
<accession>A0A2H3P5I4</accession>
<comment type="caution">
    <text evidence="3">The sequence shown here is derived from an EMBL/GenBank/DDBJ whole genome shotgun (WGS) entry which is preliminary data.</text>
</comment>
<reference evidence="3 4" key="1">
    <citation type="submission" date="2017-10" db="EMBL/GenBank/DDBJ databases">
        <title>Draft genome of Longimonas halophila.</title>
        <authorList>
            <person name="Goh K.M."/>
            <person name="Shamsir M.S."/>
            <person name="Lim S.W."/>
        </authorList>
    </citation>
    <scope>NUCLEOTIDE SEQUENCE [LARGE SCALE GENOMIC DNA]</scope>
    <source>
        <strain evidence="3 4">KCTC 42399</strain>
    </source>
</reference>
<dbReference type="RefSeq" id="WP_098062714.1">
    <property type="nucleotide sequence ID" value="NZ_PDEP01000010.1"/>
</dbReference>
<dbReference type="Pfam" id="PF13279">
    <property type="entry name" value="4HBT_2"/>
    <property type="match status" value="1"/>
</dbReference>
<comment type="similarity">
    <text evidence="1">Belongs to the 4-hydroxybenzoyl-CoA thioesterase family.</text>
</comment>
<sequence length="141" mass="16429">METPAYTYSHAHRVRYRECDPMSVVYHTHYLDYFEMARTEAMRDLGLAYRTLEDDGIIMPVIKVSVQYHAPAYYDNLLAIDARFGQMPTVRIPIDYVVRRPSDDTRIATGHTTLCFMDAKERRPIRLPERVREAFAPVLAS</sequence>
<evidence type="ECO:0000256" key="2">
    <source>
        <dbReference type="ARBA" id="ARBA00022801"/>
    </source>
</evidence>
<keyword evidence="4" id="KW-1185">Reference proteome</keyword>
<evidence type="ECO:0000313" key="4">
    <source>
        <dbReference type="Proteomes" id="UP000221024"/>
    </source>
</evidence>
<dbReference type="SUPFAM" id="SSF54637">
    <property type="entry name" value="Thioesterase/thiol ester dehydrase-isomerase"/>
    <property type="match status" value="1"/>
</dbReference>
<protein>
    <submittedName>
        <fullName evidence="3">Thioesterase</fullName>
    </submittedName>
</protein>
<dbReference type="NCBIfam" id="TIGR00051">
    <property type="entry name" value="YbgC/FadM family acyl-CoA thioesterase"/>
    <property type="match status" value="1"/>
</dbReference>
<dbReference type="PANTHER" id="PTHR31793:SF27">
    <property type="entry name" value="NOVEL THIOESTERASE SUPERFAMILY DOMAIN AND SAPOSIN A-TYPE DOMAIN CONTAINING PROTEIN (0610012H03RIK)"/>
    <property type="match status" value="1"/>
</dbReference>
<dbReference type="PANTHER" id="PTHR31793">
    <property type="entry name" value="4-HYDROXYBENZOYL-COA THIOESTERASE FAMILY MEMBER"/>
    <property type="match status" value="1"/>
</dbReference>
<name>A0A2H3P5I4_9BACT</name>
<gene>
    <name evidence="3" type="ORF">CRI93_11125</name>
</gene>
<proteinExistence type="inferred from homology"/>
<dbReference type="InterPro" id="IPR029069">
    <property type="entry name" value="HotDog_dom_sf"/>
</dbReference>
<organism evidence="3 4">
    <name type="scientific">Longimonas halophila</name>
    <dbReference type="NCBI Taxonomy" id="1469170"/>
    <lineage>
        <taxon>Bacteria</taxon>
        <taxon>Pseudomonadati</taxon>
        <taxon>Rhodothermota</taxon>
        <taxon>Rhodothermia</taxon>
        <taxon>Rhodothermales</taxon>
        <taxon>Salisaetaceae</taxon>
        <taxon>Longimonas</taxon>
    </lineage>
</organism>